<dbReference type="AlphaFoldDB" id="A0AAD9N545"/>
<dbReference type="Gene3D" id="2.10.50.10">
    <property type="entry name" value="Tumor Necrosis Factor Receptor, subunit A, domain 2"/>
    <property type="match status" value="1"/>
</dbReference>
<dbReference type="GO" id="GO:0007165">
    <property type="term" value="P:signal transduction"/>
    <property type="evidence" value="ECO:0007669"/>
    <property type="project" value="TreeGrafter"/>
</dbReference>
<dbReference type="InterPro" id="IPR009030">
    <property type="entry name" value="Growth_fac_rcpt_cys_sf"/>
</dbReference>
<name>A0AAD9N545_RIDPI</name>
<evidence type="ECO:0000313" key="3">
    <source>
        <dbReference type="Proteomes" id="UP001209878"/>
    </source>
</evidence>
<dbReference type="SUPFAM" id="SSF49899">
    <property type="entry name" value="Concanavalin A-like lectins/glucanases"/>
    <property type="match status" value="1"/>
</dbReference>
<dbReference type="InterPro" id="IPR011641">
    <property type="entry name" value="Tyr-kin_ephrin_A/B_rcpt-like"/>
</dbReference>
<dbReference type="Proteomes" id="UP001209878">
    <property type="component" value="Unassembled WGS sequence"/>
</dbReference>
<dbReference type="InterPro" id="IPR013320">
    <property type="entry name" value="ConA-like_dom_sf"/>
</dbReference>
<dbReference type="PANTHER" id="PTHR24046">
    <property type="entry name" value="SIGNAL PEPTIDE, CUB AND EGF-LIKE DOMAIN-CONTAINING"/>
    <property type="match status" value="1"/>
</dbReference>
<dbReference type="SUPFAM" id="SSF57184">
    <property type="entry name" value="Growth factor receptor domain"/>
    <property type="match status" value="1"/>
</dbReference>
<dbReference type="Pfam" id="PF07699">
    <property type="entry name" value="Ephrin_rec_like"/>
    <property type="match status" value="2"/>
</dbReference>
<gene>
    <name evidence="2" type="ORF">NP493_2141g00010</name>
</gene>
<dbReference type="GO" id="GO:0009986">
    <property type="term" value="C:cell surface"/>
    <property type="evidence" value="ECO:0007669"/>
    <property type="project" value="TreeGrafter"/>
</dbReference>
<organism evidence="2 3">
    <name type="scientific">Ridgeia piscesae</name>
    <name type="common">Tubeworm</name>
    <dbReference type="NCBI Taxonomy" id="27915"/>
    <lineage>
        <taxon>Eukaryota</taxon>
        <taxon>Metazoa</taxon>
        <taxon>Spiralia</taxon>
        <taxon>Lophotrochozoa</taxon>
        <taxon>Annelida</taxon>
        <taxon>Polychaeta</taxon>
        <taxon>Sedentaria</taxon>
        <taxon>Canalipalpata</taxon>
        <taxon>Sabellida</taxon>
        <taxon>Siboglinidae</taxon>
        <taxon>Ridgeia</taxon>
    </lineage>
</organism>
<dbReference type="SMART" id="SM01411">
    <property type="entry name" value="Ephrin_rec_like"/>
    <property type="match status" value="2"/>
</dbReference>
<dbReference type="PANTHER" id="PTHR24046:SF5">
    <property type="entry name" value="EGF-LIKE DOMAIN-CONTAINING PROTEIN"/>
    <property type="match status" value="1"/>
</dbReference>
<keyword evidence="3" id="KW-1185">Reference proteome</keyword>
<comment type="caution">
    <text evidence="2">The sequence shown here is derived from an EMBL/GenBank/DDBJ whole genome shotgun (WGS) entry which is preliminary data.</text>
</comment>
<evidence type="ECO:0000313" key="2">
    <source>
        <dbReference type="EMBL" id="KAK2154644.1"/>
    </source>
</evidence>
<dbReference type="EMBL" id="JAODUO010002156">
    <property type="protein sequence ID" value="KAK2154644.1"/>
    <property type="molecule type" value="Genomic_DNA"/>
</dbReference>
<sequence length="440" mass="48451">MSKLRYFTGDCSSTETQRRIKEKFITALNASDYSLICRAHSDCGVDNVEVKCGEVTRRKRDLSQTKTWHQRVKRAYTHEVTITFALVTAVPRVSDAVEKWNQIEATLDSLMASLNRSIATGKLDIAVSDFPMQMHQGSFEMIDGEAQLQCSPGSVPRDDSFTCVVCPTRTYYESSSDRCVDCPVGSYNDKENQTSCTQCPEGKSTLTTGSRYMDSCIDMCPPGTYSDTGLAPCAQCAVGSYQPQRNKTTCTLCPHGTVTMDPGSITKQGCKAFQLDTVTSGGTVVVSDIVAAQTNSWSVTLWLNVHSDNTNIIAIKNNDVIFQLKTPSALSYDIFGTSGNTGVNLVAKMWSHISAVWNSRTCRFYLYRNDSFSGSVTMLSVWSTALDDAAVRELSNSCLYDDKEAAFKWQTIVNAKKRGMVTKSTTCDGNYSIPLLLSRP</sequence>
<feature type="domain" description="Tyrosine-protein kinase ephrin type A/B receptor-like" evidence="1">
    <location>
        <begin position="170"/>
        <end position="216"/>
    </location>
</feature>
<dbReference type="InterPro" id="IPR052071">
    <property type="entry name" value="SCUB_EGF-like_domain"/>
</dbReference>
<dbReference type="GO" id="GO:0005615">
    <property type="term" value="C:extracellular space"/>
    <property type="evidence" value="ECO:0007669"/>
    <property type="project" value="TreeGrafter"/>
</dbReference>
<dbReference type="Gene3D" id="2.60.120.200">
    <property type="match status" value="1"/>
</dbReference>
<proteinExistence type="predicted"/>
<reference evidence="2" key="1">
    <citation type="journal article" date="2023" name="Mol. Biol. Evol.">
        <title>Third-Generation Sequencing Reveals the Adaptive Role of the Epigenome in Three Deep-Sea Polychaetes.</title>
        <authorList>
            <person name="Perez M."/>
            <person name="Aroh O."/>
            <person name="Sun Y."/>
            <person name="Lan Y."/>
            <person name="Juniper S.K."/>
            <person name="Young C.R."/>
            <person name="Angers B."/>
            <person name="Qian P.Y."/>
        </authorList>
    </citation>
    <scope>NUCLEOTIDE SEQUENCE</scope>
    <source>
        <strain evidence="2">R07B-5</strain>
    </source>
</reference>
<accession>A0AAD9N545</accession>
<dbReference type="FunFam" id="2.10.50.10:FF:000018">
    <property type="entry name" value="Sushi, von Willebrand factor type A, EGF and pentraxin domain-containing 1"/>
    <property type="match status" value="1"/>
</dbReference>
<feature type="domain" description="Tyrosine-protein kinase ephrin type A/B receptor-like" evidence="1">
    <location>
        <begin position="223"/>
        <end position="270"/>
    </location>
</feature>
<evidence type="ECO:0000259" key="1">
    <source>
        <dbReference type="Pfam" id="PF07699"/>
    </source>
</evidence>
<protein>
    <recommendedName>
        <fullName evidence="1">Tyrosine-protein kinase ephrin type A/B receptor-like domain-containing protein</fullName>
    </recommendedName>
</protein>